<feature type="region of interest" description="Disordered" evidence="2">
    <location>
        <begin position="1"/>
        <end position="29"/>
    </location>
</feature>
<dbReference type="PANTHER" id="PTHR34732">
    <property type="entry name" value="69 KDA PARAFLAGELLAR ROD PROTEIN-RELATED"/>
    <property type="match status" value="1"/>
</dbReference>
<dbReference type="InterPro" id="IPR053120">
    <property type="entry name" value="PFR_Component"/>
</dbReference>
<protein>
    <submittedName>
        <fullName evidence="3">Paraflagellar rod protein, putative</fullName>
    </submittedName>
</protein>
<evidence type="ECO:0000313" key="4">
    <source>
        <dbReference type="Proteomes" id="UP000195570"/>
    </source>
</evidence>
<evidence type="ECO:0000256" key="1">
    <source>
        <dbReference type="SAM" id="Coils"/>
    </source>
</evidence>
<reference evidence="3" key="1">
    <citation type="submission" date="2016-09" db="EMBL/GenBank/DDBJ databases">
        <authorList>
            <person name="Hebert L."/>
            <person name="Moumen B."/>
        </authorList>
    </citation>
    <scope>NUCLEOTIDE SEQUENCE [LARGE SCALE GENOMIC DNA]</scope>
    <source>
        <strain evidence="3">OVI</strain>
    </source>
</reference>
<dbReference type="EMBL" id="CZPT02000081">
    <property type="protein sequence ID" value="SCU64522.1"/>
    <property type="molecule type" value="Genomic_DNA"/>
</dbReference>
<feature type="region of interest" description="Disordered" evidence="2">
    <location>
        <begin position="668"/>
        <end position="688"/>
    </location>
</feature>
<dbReference type="PANTHER" id="PTHR34732:SF3">
    <property type="entry name" value="ROD PROTEIN, PUTATIVE-RELATED"/>
    <property type="match status" value="1"/>
</dbReference>
<dbReference type="AlphaFoldDB" id="A0A1G4HZ19"/>
<feature type="compositionally biased region" description="Polar residues" evidence="2">
    <location>
        <begin position="163"/>
        <end position="174"/>
    </location>
</feature>
<accession>A0A1G4HZ19</accession>
<comment type="caution">
    <text evidence="3">The sequence shown here is derived from an EMBL/GenBank/DDBJ whole genome shotgun (WGS) entry which is preliminary data.</text>
</comment>
<dbReference type="GeneID" id="92379224"/>
<keyword evidence="1" id="KW-0175">Coiled coil</keyword>
<dbReference type="InterPro" id="IPR007824">
    <property type="entry name" value="Flagellar_rod"/>
</dbReference>
<keyword evidence="4" id="KW-1185">Reference proteome</keyword>
<dbReference type="Pfam" id="PF05149">
    <property type="entry name" value="Flagellar_rod"/>
    <property type="match status" value="1"/>
</dbReference>
<sequence>MTKKSGHEGGTSLNGNGSSSTTPSNTVPTSLTFAGSVAATRKTFLQREAVLDACAVTTNNVALAQARRTALRDSGARIVKLFEELAQTYAANMKTATASQEGSGTGTPSAKDGPITVEQLNMINCMAEAYAESFRKECGLELALGDMVMSDAPANTSKKENDNSGSRNHNSTSKGGDSTGGEAGGTAAGPAQEAIRRRIAPLQRALASAKELRNIPTYNKILSVAQRGNVGANSLTTLVKNLTETLEESLQELEGGYGSCSNSANDVAEWACWVQPLVRLTNECLQTKPLEKIMEGPRERLRRVAFDVEEKQREQEDAVTDGDMVRSEQLYFEKTALLESMRPIYDELEAAIEESKRASVDEPSKELRSLVKELSTKQAPKVLDREKQVRRRGKTDLERLLARREEIMAARTKQTSTFKVYLAEWDKMFRHNEQQQENCLRAIEELEQRLKYLSEERAILVEDRLEVAAQEQQRSEDAASFMLFAAQHEQKLRKTIENLDQSLSCGERVLEVVRSSYHHLGKYLQDMVQREADEQLLEVRKERLSHFRGLYLTLGELKYKKERHLEELDKRIEYYHVQQELAMDTFNPKAKEFSKAKKDLLEVKETMQQQIDLIGQKAVKQLEDFKPTEQLLLASGVKFVHPVKELEEMNQRRTQKLLEYHNLMSTIGDGRSREEAEANGKVAPKTSS</sequence>
<dbReference type="RefSeq" id="XP_067076270.1">
    <property type="nucleotide sequence ID" value="XM_067220169.1"/>
</dbReference>
<dbReference type="GO" id="GO:0005516">
    <property type="term" value="F:calmodulin binding"/>
    <property type="evidence" value="ECO:0007669"/>
    <property type="project" value="InterPro"/>
</dbReference>
<proteinExistence type="predicted"/>
<feature type="coiled-coil region" evidence="1">
    <location>
        <begin position="429"/>
        <end position="463"/>
    </location>
</feature>
<feature type="compositionally biased region" description="Low complexity" evidence="2">
    <location>
        <begin position="10"/>
        <end position="29"/>
    </location>
</feature>
<organism evidence="3 4">
    <name type="scientific">Trypanosoma equiperdum</name>
    <dbReference type="NCBI Taxonomy" id="5694"/>
    <lineage>
        <taxon>Eukaryota</taxon>
        <taxon>Discoba</taxon>
        <taxon>Euglenozoa</taxon>
        <taxon>Kinetoplastea</taxon>
        <taxon>Metakinetoplastina</taxon>
        <taxon>Trypanosomatida</taxon>
        <taxon>Trypanosomatidae</taxon>
        <taxon>Trypanosoma</taxon>
    </lineage>
</organism>
<dbReference type="Proteomes" id="UP000195570">
    <property type="component" value="Unassembled WGS sequence"/>
</dbReference>
<name>A0A1G4HZ19_TRYEQ</name>
<gene>
    <name evidence="3" type="ORF">TEOVI_000528400</name>
</gene>
<dbReference type="GO" id="GO:0031514">
    <property type="term" value="C:motile cilium"/>
    <property type="evidence" value="ECO:0007669"/>
    <property type="project" value="InterPro"/>
</dbReference>
<feature type="region of interest" description="Disordered" evidence="2">
    <location>
        <begin position="153"/>
        <end position="191"/>
    </location>
</feature>
<feature type="compositionally biased region" description="Gly residues" evidence="2">
    <location>
        <begin position="177"/>
        <end position="187"/>
    </location>
</feature>
<evidence type="ECO:0000256" key="2">
    <source>
        <dbReference type="SAM" id="MobiDB-lite"/>
    </source>
</evidence>
<dbReference type="VEuPathDB" id="TriTrypDB:TEOVI_000528400"/>
<evidence type="ECO:0000313" key="3">
    <source>
        <dbReference type="EMBL" id="SCU64522.1"/>
    </source>
</evidence>